<comment type="similarity">
    <text evidence="1">Belongs to the glycosyltransferase group 1 family. Glycosyltransferase 4 subfamily.</text>
</comment>
<sequence>MAYVGPFRFPWGQACSRRVHGIASSLAAGGYDVVVASGEEGPAAPSRLAEVDGPGSVSHLGLGELPSVGDNLLSKSAQVILWSGRTTLAWLDAQATKPSHVIVYGGGTQYMVRLRRWCRGNRVPLIADVVEWHSPRQLIGGLFGPIHIGAKIALRYHYPRCDGVIAISSFLEGHYRERGCRAIRVPPTLDVLGLPVNAPPGVPDRSGLTVVYAGTPGRKDLLANVIHGVDRVARAGGDVRLHVVGPSPAEVRRLLGAPPPSSVRVLGRLPQPDVSNVLRQADFSVLLRRPARFAQAGFPTKFCESLANGIPVIANLTSDLGRYLNDGVEGIVCVDHSAEALAVALGRALRLSAEERTVMRKAARERALESFDFRTYATSLSGFLEEVRA</sequence>
<evidence type="ECO:0000259" key="4">
    <source>
        <dbReference type="Pfam" id="PF13579"/>
    </source>
</evidence>
<dbReference type="PANTHER" id="PTHR12526:SF640">
    <property type="entry name" value="COLANIC ACID BIOSYNTHESIS GLYCOSYLTRANSFERASE WCAL-RELATED"/>
    <property type="match status" value="1"/>
</dbReference>
<dbReference type="Proteomes" id="UP000621500">
    <property type="component" value="Unassembled WGS sequence"/>
</dbReference>
<keyword evidence="6" id="KW-1185">Reference proteome</keyword>
<dbReference type="SUPFAM" id="SSF53756">
    <property type="entry name" value="UDP-Glycosyltransferase/glycogen phosphorylase"/>
    <property type="match status" value="1"/>
</dbReference>
<evidence type="ECO:0000313" key="6">
    <source>
        <dbReference type="Proteomes" id="UP000621500"/>
    </source>
</evidence>
<name>A0ABQ4EGM0_9ACTN</name>
<dbReference type="RefSeq" id="WP_239311550.1">
    <property type="nucleotide sequence ID" value="NZ_BAAAZQ010000003.1"/>
</dbReference>
<dbReference type="Pfam" id="PF13579">
    <property type="entry name" value="Glyco_trans_4_4"/>
    <property type="match status" value="1"/>
</dbReference>
<dbReference type="PANTHER" id="PTHR12526">
    <property type="entry name" value="GLYCOSYLTRANSFERASE"/>
    <property type="match status" value="1"/>
</dbReference>
<protein>
    <submittedName>
        <fullName evidence="5">LPS biosynthesis protein</fullName>
    </submittedName>
</protein>
<gene>
    <name evidence="5" type="ORF">Pma05_04520</name>
</gene>
<evidence type="ECO:0000256" key="2">
    <source>
        <dbReference type="ARBA" id="ARBA00022676"/>
    </source>
</evidence>
<evidence type="ECO:0000256" key="3">
    <source>
        <dbReference type="ARBA" id="ARBA00022679"/>
    </source>
</evidence>
<dbReference type="Pfam" id="PF13692">
    <property type="entry name" value="Glyco_trans_1_4"/>
    <property type="match status" value="1"/>
</dbReference>
<proteinExistence type="inferred from homology"/>
<accession>A0ABQ4EGM0</accession>
<keyword evidence="3" id="KW-0808">Transferase</keyword>
<evidence type="ECO:0000256" key="1">
    <source>
        <dbReference type="ARBA" id="ARBA00009481"/>
    </source>
</evidence>
<reference evidence="5 6" key="1">
    <citation type="submission" date="2021-01" db="EMBL/GenBank/DDBJ databases">
        <title>Whole genome shotgun sequence of Plantactinospora mayteni NBRC 109088.</title>
        <authorList>
            <person name="Komaki H."/>
            <person name="Tamura T."/>
        </authorList>
    </citation>
    <scope>NUCLEOTIDE SEQUENCE [LARGE SCALE GENOMIC DNA]</scope>
    <source>
        <strain evidence="5 6">NBRC 109088</strain>
    </source>
</reference>
<comment type="caution">
    <text evidence="5">The sequence shown here is derived from an EMBL/GenBank/DDBJ whole genome shotgun (WGS) entry which is preliminary data.</text>
</comment>
<keyword evidence="2" id="KW-0328">Glycosyltransferase</keyword>
<dbReference type="EMBL" id="BONX01000003">
    <property type="protein sequence ID" value="GIG93879.1"/>
    <property type="molecule type" value="Genomic_DNA"/>
</dbReference>
<dbReference type="Gene3D" id="3.40.50.2000">
    <property type="entry name" value="Glycogen Phosphorylase B"/>
    <property type="match status" value="2"/>
</dbReference>
<dbReference type="InterPro" id="IPR028098">
    <property type="entry name" value="Glyco_trans_4-like_N"/>
</dbReference>
<feature type="domain" description="Glycosyltransferase subfamily 4-like N-terminal" evidence="4">
    <location>
        <begin position="16"/>
        <end position="185"/>
    </location>
</feature>
<evidence type="ECO:0000313" key="5">
    <source>
        <dbReference type="EMBL" id="GIG93879.1"/>
    </source>
</evidence>
<organism evidence="5 6">
    <name type="scientific">Plantactinospora mayteni</name>
    <dbReference type="NCBI Taxonomy" id="566021"/>
    <lineage>
        <taxon>Bacteria</taxon>
        <taxon>Bacillati</taxon>
        <taxon>Actinomycetota</taxon>
        <taxon>Actinomycetes</taxon>
        <taxon>Micromonosporales</taxon>
        <taxon>Micromonosporaceae</taxon>
        <taxon>Plantactinospora</taxon>
    </lineage>
</organism>